<dbReference type="Gene3D" id="1.20.5.1150">
    <property type="entry name" value="Ribosomal protein S8"/>
    <property type="match status" value="1"/>
</dbReference>
<sequence>MARRDDKLGPLEVEVRDNNVNRAINRLKREIGREGVSRELKRRRFYEKPSVAKRRKMREAERRRRKEERRRENR</sequence>
<dbReference type="PANTHER" id="PTHR21109:SF0">
    <property type="entry name" value="SMALL RIBOSOMAL SUBUNIT PROTEIN BS21M"/>
    <property type="match status" value="1"/>
</dbReference>
<dbReference type="GO" id="GO:1990904">
    <property type="term" value="C:ribonucleoprotein complex"/>
    <property type="evidence" value="ECO:0007669"/>
    <property type="project" value="UniProtKB-KW"/>
</dbReference>
<dbReference type="NCBIfam" id="TIGR00030">
    <property type="entry name" value="S21p"/>
    <property type="match status" value="1"/>
</dbReference>
<dbReference type="GO" id="GO:0006412">
    <property type="term" value="P:translation"/>
    <property type="evidence" value="ECO:0007669"/>
    <property type="project" value="UniProtKB-UniRule"/>
</dbReference>
<dbReference type="GO" id="GO:0005840">
    <property type="term" value="C:ribosome"/>
    <property type="evidence" value="ECO:0007669"/>
    <property type="project" value="UniProtKB-KW"/>
</dbReference>
<gene>
    <name evidence="5 8" type="primary">rpsU</name>
    <name evidence="8" type="ORF">DL240_00645</name>
</gene>
<evidence type="ECO:0000256" key="1">
    <source>
        <dbReference type="ARBA" id="ARBA00006640"/>
    </source>
</evidence>
<organism evidence="8 9">
    <name type="scientific">Lujinxingia litoralis</name>
    <dbReference type="NCBI Taxonomy" id="2211119"/>
    <lineage>
        <taxon>Bacteria</taxon>
        <taxon>Deltaproteobacteria</taxon>
        <taxon>Bradymonadales</taxon>
        <taxon>Lujinxingiaceae</taxon>
        <taxon>Lujinxingia</taxon>
    </lineage>
</organism>
<comment type="caution">
    <text evidence="8">The sequence shown here is derived from an EMBL/GenBank/DDBJ whole genome shotgun (WGS) entry which is preliminary data.</text>
</comment>
<reference evidence="8 9" key="1">
    <citation type="submission" date="2018-05" db="EMBL/GenBank/DDBJ databases">
        <title>Lujinxingia marina gen. nov. sp. nov., a new facultative anaerobic member of the class Deltaproteobacteria, and proposal of Lujinxingaceae fam. nov.</title>
        <authorList>
            <person name="Li C.-M."/>
        </authorList>
    </citation>
    <scope>NUCLEOTIDE SEQUENCE [LARGE SCALE GENOMIC DNA]</scope>
    <source>
        <strain evidence="8 9">B210</strain>
    </source>
</reference>
<feature type="region of interest" description="Disordered" evidence="7">
    <location>
        <begin position="47"/>
        <end position="74"/>
    </location>
</feature>
<evidence type="ECO:0000256" key="6">
    <source>
        <dbReference type="RuleBase" id="RU000667"/>
    </source>
</evidence>
<dbReference type="RefSeq" id="WP_111727924.1">
    <property type="nucleotide sequence ID" value="NZ_QHKO01000001.1"/>
</dbReference>
<protein>
    <recommendedName>
        <fullName evidence="4 5">Small ribosomal subunit protein bS21</fullName>
    </recommendedName>
</protein>
<dbReference type="OrthoDB" id="9811907at2"/>
<keyword evidence="2 5" id="KW-0689">Ribosomal protein</keyword>
<dbReference type="InterPro" id="IPR038380">
    <property type="entry name" value="Ribosomal_bS21_sf"/>
</dbReference>
<evidence type="ECO:0000313" key="8">
    <source>
        <dbReference type="EMBL" id="RAL24752.1"/>
    </source>
</evidence>
<dbReference type="GO" id="GO:0003735">
    <property type="term" value="F:structural constituent of ribosome"/>
    <property type="evidence" value="ECO:0007669"/>
    <property type="project" value="InterPro"/>
</dbReference>
<dbReference type="PRINTS" id="PR00976">
    <property type="entry name" value="RIBOSOMALS21"/>
</dbReference>
<feature type="compositionally biased region" description="Basic residues" evidence="7">
    <location>
        <begin position="47"/>
        <end position="68"/>
    </location>
</feature>
<evidence type="ECO:0000256" key="5">
    <source>
        <dbReference type="HAMAP-Rule" id="MF_00358"/>
    </source>
</evidence>
<dbReference type="HAMAP" id="MF_00358">
    <property type="entry name" value="Ribosomal_bS21"/>
    <property type="match status" value="1"/>
</dbReference>
<evidence type="ECO:0000256" key="3">
    <source>
        <dbReference type="ARBA" id="ARBA00023274"/>
    </source>
</evidence>
<evidence type="ECO:0000256" key="4">
    <source>
        <dbReference type="ARBA" id="ARBA00035135"/>
    </source>
</evidence>
<name>A0A328C9G5_9DELT</name>
<dbReference type="EMBL" id="QHKO01000001">
    <property type="protein sequence ID" value="RAL24752.1"/>
    <property type="molecule type" value="Genomic_DNA"/>
</dbReference>
<evidence type="ECO:0000256" key="7">
    <source>
        <dbReference type="SAM" id="MobiDB-lite"/>
    </source>
</evidence>
<evidence type="ECO:0000313" key="9">
    <source>
        <dbReference type="Proteomes" id="UP000249169"/>
    </source>
</evidence>
<dbReference type="AlphaFoldDB" id="A0A328C9G5"/>
<dbReference type="InterPro" id="IPR001911">
    <property type="entry name" value="Ribosomal_bS21"/>
</dbReference>
<keyword evidence="3 5" id="KW-0687">Ribonucleoprotein</keyword>
<evidence type="ECO:0000256" key="2">
    <source>
        <dbReference type="ARBA" id="ARBA00022980"/>
    </source>
</evidence>
<comment type="similarity">
    <text evidence="1 5 6">Belongs to the bacterial ribosomal protein bS21 family.</text>
</comment>
<dbReference type="Proteomes" id="UP000249169">
    <property type="component" value="Unassembled WGS sequence"/>
</dbReference>
<dbReference type="Pfam" id="PF01165">
    <property type="entry name" value="Ribosomal_S21"/>
    <property type="match status" value="1"/>
</dbReference>
<proteinExistence type="inferred from homology"/>
<keyword evidence="9" id="KW-1185">Reference proteome</keyword>
<dbReference type="PANTHER" id="PTHR21109">
    <property type="entry name" value="MITOCHONDRIAL 28S RIBOSOMAL PROTEIN S21"/>
    <property type="match status" value="1"/>
</dbReference>
<accession>A0A328C9G5</accession>